<dbReference type="HOGENOM" id="CLU_421512_0_0_1"/>
<feature type="chain" id="PRO_5004067152" description="Replication factor A C-terminal domain-containing protein" evidence="2">
    <location>
        <begin position="19"/>
        <end position="650"/>
    </location>
</feature>
<dbReference type="OrthoDB" id="10045553at2759"/>
<dbReference type="AlphaFoldDB" id="M5FQR5"/>
<feature type="region of interest" description="Disordered" evidence="1">
    <location>
        <begin position="574"/>
        <end position="611"/>
    </location>
</feature>
<name>M5FQR5_DACPD</name>
<feature type="compositionally biased region" description="Basic and acidic residues" evidence="1">
    <location>
        <begin position="626"/>
        <end position="642"/>
    </location>
</feature>
<keyword evidence="2" id="KW-0732">Signal</keyword>
<keyword evidence="5" id="KW-1185">Reference proteome</keyword>
<gene>
    <name evidence="4" type="ORF">DACRYDRAFT_17466</name>
</gene>
<dbReference type="InterPro" id="IPR012340">
    <property type="entry name" value="NA-bd_OB-fold"/>
</dbReference>
<dbReference type="GeneID" id="63686350"/>
<organism evidence="4 5">
    <name type="scientific">Dacryopinax primogenitus (strain DJM 731)</name>
    <name type="common">Brown rot fungus</name>
    <dbReference type="NCBI Taxonomy" id="1858805"/>
    <lineage>
        <taxon>Eukaryota</taxon>
        <taxon>Fungi</taxon>
        <taxon>Dikarya</taxon>
        <taxon>Basidiomycota</taxon>
        <taxon>Agaricomycotina</taxon>
        <taxon>Dacrymycetes</taxon>
        <taxon>Dacrymycetales</taxon>
        <taxon>Dacrymycetaceae</taxon>
        <taxon>Dacryopinax</taxon>
    </lineage>
</organism>
<dbReference type="EMBL" id="JH795870">
    <property type="protein sequence ID" value="EJT99285.1"/>
    <property type="molecule type" value="Genomic_DNA"/>
</dbReference>
<evidence type="ECO:0000259" key="3">
    <source>
        <dbReference type="Pfam" id="PF08646"/>
    </source>
</evidence>
<dbReference type="RefSeq" id="XP_040626183.1">
    <property type="nucleotide sequence ID" value="XM_040771288.1"/>
</dbReference>
<evidence type="ECO:0000313" key="4">
    <source>
        <dbReference type="EMBL" id="EJT99285.1"/>
    </source>
</evidence>
<dbReference type="Proteomes" id="UP000030653">
    <property type="component" value="Unassembled WGS sequence"/>
</dbReference>
<protein>
    <recommendedName>
        <fullName evidence="3">Replication factor A C-terminal domain-containing protein</fullName>
    </recommendedName>
</protein>
<feature type="domain" description="Replication factor A C-terminal" evidence="3">
    <location>
        <begin position="410"/>
        <end position="524"/>
    </location>
</feature>
<proteinExistence type="predicted"/>
<feature type="region of interest" description="Disordered" evidence="1">
    <location>
        <begin position="626"/>
        <end position="650"/>
    </location>
</feature>
<feature type="compositionally biased region" description="Basic and acidic residues" evidence="1">
    <location>
        <begin position="595"/>
        <end position="611"/>
    </location>
</feature>
<accession>M5FQR5</accession>
<evidence type="ECO:0000313" key="5">
    <source>
        <dbReference type="Proteomes" id="UP000030653"/>
    </source>
</evidence>
<dbReference type="STRING" id="1858805.M5FQR5"/>
<evidence type="ECO:0000256" key="1">
    <source>
        <dbReference type="SAM" id="MobiDB-lite"/>
    </source>
</evidence>
<dbReference type="InterPro" id="IPR013955">
    <property type="entry name" value="Rep_factor-A_C"/>
</dbReference>
<feature type="signal peptide" evidence="2">
    <location>
        <begin position="1"/>
        <end position="18"/>
    </location>
</feature>
<feature type="compositionally biased region" description="Polar residues" evidence="1">
    <location>
        <begin position="576"/>
        <end position="592"/>
    </location>
</feature>
<dbReference type="Pfam" id="PF08646">
    <property type="entry name" value="Rep_fac-A_C"/>
    <property type="match status" value="1"/>
</dbReference>
<sequence>MRSFILLFLASILAVASAARMSCANQGLLKKPKPPRLGPGLELSDGDWMFRMTAGLKIHLSWNVGTLKLYNVIKVTTYRQWVPWGLNKSDIVVQDYGKMGSAGTLLKKPKKMSMDITPDVDHGVLGSQAHWAQAAPSQYHLPEQEHMRASKRWLDIREVLSAAALEAVQCMSIALAPVAVPGLRRLPRLSTADGLTRKFAINVRVWEVKEEKQATDRKWKRSWVLVILLDLMTYQIECTCVQEAAEGFWRVPHKFQLILEEHAVITEVNEIINVLAVVVHVGWVMKGGPVKTGCMELCMFDLFQNMFKQAENRVIRIKGVVVDMLDGPCLKTQKGHIWFIFQDRNLGYKRLMEWYKDADPKEWQTITGSFSADGFPESDITIPNETIMIKAVQVPKLGLTLKKTFKVITKVLIEDYKDYLYEDCPYEDCNKKTPTGNVYVCPTCDMPYIMPGIKFRLNVEIEDEMGKQWVNTFNGACMGLFKQSALQMHTWQDSKEATTMNILPIPYKKYAIVIHHKSDEFGKKKGHPTWIALKFIEIMERCNKFGIVSIDGSLNVFLVQVALALIKKQMRKGNREQTYSKPVRHGSQNNMRANHAPERETDTWQEEHGHHGRMVERCQQQYWDEGKTDDASRLDDQAHDPLDLNGWMPL</sequence>
<dbReference type="Gene3D" id="2.40.50.140">
    <property type="entry name" value="Nucleic acid-binding proteins"/>
    <property type="match status" value="1"/>
</dbReference>
<dbReference type="SUPFAM" id="SSF50249">
    <property type="entry name" value="Nucleic acid-binding proteins"/>
    <property type="match status" value="1"/>
</dbReference>
<evidence type="ECO:0000256" key="2">
    <source>
        <dbReference type="SAM" id="SignalP"/>
    </source>
</evidence>
<reference evidence="4 5" key="1">
    <citation type="journal article" date="2012" name="Science">
        <title>The Paleozoic origin of enzymatic lignin decomposition reconstructed from 31 fungal genomes.</title>
        <authorList>
            <person name="Floudas D."/>
            <person name="Binder M."/>
            <person name="Riley R."/>
            <person name="Barry K."/>
            <person name="Blanchette R.A."/>
            <person name="Henrissat B."/>
            <person name="Martinez A.T."/>
            <person name="Otillar R."/>
            <person name="Spatafora J.W."/>
            <person name="Yadav J.S."/>
            <person name="Aerts A."/>
            <person name="Benoit I."/>
            <person name="Boyd A."/>
            <person name="Carlson A."/>
            <person name="Copeland A."/>
            <person name="Coutinho P.M."/>
            <person name="de Vries R.P."/>
            <person name="Ferreira P."/>
            <person name="Findley K."/>
            <person name="Foster B."/>
            <person name="Gaskell J."/>
            <person name="Glotzer D."/>
            <person name="Gorecki P."/>
            <person name="Heitman J."/>
            <person name="Hesse C."/>
            <person name="Hori C."/>
            <person name="Igarashi K."/>
            <person name="Jurgens J.A."/>
            <person name="Kallen N."/>
            <person name="Kersten P."/>
            <person name="Kohler A."/>
            <person name="Kuees U."/>
            <person name="Kumar T.K.A."/>
            <person name="Kuo A."/>
            <person name="LaButti K."/>
            <person name="Larrondo L.F."/>
            <person name="Lindquist E."/>
            <person name="Ling A."/>
            <person name="Lombard V."/>
            <person name="Lucas S."/>
            <person name="Lundell T."/>
            <person name="Martin R."/>
            <person name="McLaughlin D.J."/>
            <person name="Morgenstern I."/>
            <person name="Morin E."/>
            <person name="Murat C."/>
            <person name="Nagy L.G."/>
            <person name="Nolan M."/>
            <person name="Ohm R.A."/>
            <person name="Patyshakuliyeva A."/>
            <person name="Rokas A."/>
            <person name="Ruiz-Duenas F.J."/>
            <person name="Sabat G."/>
            <person name="Salamov A."/>
            <person name="Samejima M."/>
            <person name="Schmutz J."/>
            <person name="Slot J.C."/>
            <person name="St John F."/>
            <person name="Stenlid J."/>
            <person name="Sun H."/>
            <person name="Sun S."/>
            <person name="Syed K."/>
            <person name="Tsang A."/>
            <person name="Wiebenga A."/>
            <person name="Young D."/>
            <person name="Pisabarro A."/>
            <person name="Eastwood D.C."/>
            <person name="Martin F."/>
            <person name="Cullen D."/>
            <person name="Grigoriev I.V."/>
            <person name="Hibbett D.S."/>
        </authorList>
    </citation>
    <scope>NUCLEOTIDE SEQUENCE [LARGE SCALE GENOMIC DNA]</scope>
    <source>
        <strain evidence="4 5">DJM-731 SS1</strain>
    </source>
</reference>